<sequence>MLVHGQPAQRFKTSTTSAPTMVTSNCPINFIYNLFHSMGMSEIVNEVFPRKFQNFPIQNFTLIRPL</sequence>
<keyword evidence="2" id="KW-1185">Reference proteome</keyword>
<protein>
    <submittedName>
        <fullName evidence="1">Uncharacterized protein</fullName>
    </submittedName>
</protein>
<dbReference type="Proteomes" id="UP000199576">
    <property type="component" value="Chromosome I"/>
</dbReference>
<name>A0ABY0UNC8_PSECE</name>
<reference evidence="1 2" key="1">
    <citation type="submission" date="2016-10" db="EMBL/GenBank/DDBJ databases">
        <authorList>
            <person name="Varghese N."/>
            <person name="Submissions S."/>
        </authorList>
    </citation>
    <scope>NUCLEOTIDE SEQUENCE [LARGE SCALE GENOMIC DNA]</scope>
    <source>
        <strain evidence="1 2">BS2981</strain>
    </source>
</reference>
<evidence type="ECO:0000313" key="1">
    <source>
        <dbReference type="EMBL" id="SDS94714.1"/>
    </source>
</evidence>
<proteinExistence type="predicted"/>
<accession>A0ABY0UNC8</accession>
<evidence type="ECO:0000313" key="2">
    <source>
        <dbReference type="Proteomes" id="UP000199576"/>
    </source>
</evidence>
<dbReference type="EMBL" id="LT629753">
    <property type="protein sequence ID" value="SDS94714.1"/>
    <property type="molecule type" value="Genomic_DNA"/>
</dbReference>
<gene>
    <name evidence="1" type="ORF">SAMN04490182_2839</name>
</gene>
<organism evidence="1 2">
    <name type="scientific">Pseudomonas cedrina</name>
    <dbReference type="NCBI Taxonomy" id="651740"/>
    <lineage>
        <taxon>Bacteria</taxon>
        <taxon>Pseudomonadati</taxon>
        <taxon>Pseudomonadota</taxon>
        <taxon>Gammaproteobacteria</taxon>
        <taxon>Pseudomonadales</taxon>
        <taxon>Pseudomonadaceae</taxon>
        <taxon>Pseudomonas</taxon>
    </lineage>
</organism>